<evidence type="ECO:0000256" key="1">
    <source>
        <dbReference type="SAM" id="Coils"/>
    </source>
</evidence>
<evidence type="ECO:0000256" key="2">
    <source>
        <dbReference type="SAM" id="MobiDB-lite"/>
    </source>
</evidence>
<name>A0AAW0EQ87_9TRYP</name>
<dbReference type="EMBL" id="JAECZO010000070">
    <property type="protein sequence ID" value="KAK7196193.1"/>
    <property type="molecule type" value="Genomic_DNA"/>
</dbReference>
<feature type="transmembrane region" description="Helical" evidence="3">
    <location>
        <begin position="204"/>
        <end position="228"/>
    </location>
</feature>
<feature type="compositionally biased region" description="Low complexity" evidence="2">
    <location>
        <begin position="567"/>
        <end position="577"/>
    </location>
</feature>
<keyword evidence="5" id="KW-1185">Reference proteome</keyword>
<proteinExistence type="predicted"/>
<dbReference type="Proteomes" id="UP001430356">
    <property type="component" value="Unassembled WGS sequence"/>
</dbReference>
<feature type="region of interest" description="Disordered" evidence="2">
    <location>
        <begin position="561"/>
        <end position="626"/>
    </location>
</feature>
<reference evidence="4 5" key="1">
    <citation type="journal article" date="2021" name="MBio">
        <title>A New Model Trypanosomatid, Novymonas esmeraldas: Genomic Perception of Its 'Candidatus Pandoraea novymonadis' Endosymbiont.</title>
        <authorList>
            <person name="Zakharova A."/>
            <person name="Saura A."/>
            <person name="Butenko A."/>
            <person name="Podesvova L."/>
            <person name="Warmusova S."/>
            <person name="Kostygov A.Y."/>
            <person name="Nenarokova A."/>
            <person name="Lukes J."/>
            <person name="Opperdoes F.R."/>
            <person name="Yurchenko V."/>
        </authorList>
    </citation>
    <scope>NUCLEOTIDE SEQUENCE [LARGE SCALE GENOMIC DNA]</scope>
    <source>
        <strain evidence="4 5">E262AT.01</strain>
    </source>
</reference>
<accession>A0AAW0EQ87</accession>
<feature type="transmembrane region" description="Helical" evidence="3">
    <location>
        <begin position="144"/>
        <end position="163"/>
    </location>
</feature>
<feature type="coiled-coil region" evidence="1">
    <location>
        <begin position="293"/>
        <end position="320"/>
    </location>
</feature>
<feature type="region of interest" description="Disordered" evidence="2">
    <location>
        <begin position="429"/>
        <end position="540"/>
    </location>
</feature>
<sequence>MLFLYPTAQYPRRALEYVFKSLYMVANLIHMVSLVVLISDFYTRLSNSMPYYYSNSDLVISDTIRLVMDNCVYNGSIHLGNVRGTVAVSAGNIGYGLMTTAQYVTSLFVLEFLLLVNNVIVAFNYSKGNRHLRMFGVHIPFYHISVMMTQVYSIAIVVCVWAFDDNRQLFQRALQYCAEEKRRTNNDLLLHSEFDGYTIFSTAVYWPFAATCVAELIYLAAAVVLCYFSYDRATILLSEADAPWESRGVMCGTYKPLLKLHTAQRNAIIEDARNALKEGQKVRIVRSYQLITEEDFEALVQAMREQVARALKEKQFEQLKKTFGDNEAQLDNMGFAWRENLMAAPPDEELDADRAGDALGSGVDPGPTDHFFNVPFEDYFTDNEGNAVAHDRVGGGGGRRGGNGADAVYRDEPLSMQYDDDGFYNEADNGVLFDPADDGGTAMDAWSPQEGEYMMDGGDGGGDGEVYDPPSMQQRPRRVSHTHHRRHHRRKRGSADAREKDDGDDYRVEPDPRTPSQLRRHRSSHGDHDTTHVGGGDTRAAPAAYYDANEDLVFGTNDVLGGGSGGRRASAAAPGRSSRLEGASSNYPPNARGTRQRRQSRGRQAALEQEDDVADELSDDFGYGAR</sequence>
<feature type="compositionally biased region" description="Basic residues" evidence="2">
    <location>
        <begin position="475"/>
        <end position="492"/>
    </location>
</feature>
<organism evidence="4 5">
    <name type="scientific">Novymonas esmeraldas</name>
    <dbReference type="NCBI Taxonomy" id="1808958"/>
    <lineage>
        <taxon>Eukaryota</taxon>
        <taxon>Discoba</taxon>
        <taxon>Euglenozoa</taxon>
        <taxon>Kinetoplastea</taxon>
        <taxon>Metakinetoplastina</taxon>
        <taxon>Trypanosomatida</taxon>
        <taxon>Trypanosomatidae</taxon>
        <taxon>Novymonas</taxon>
    </lineage>
</organism>
<dbReference type="AlphaFoldDB" id="A0AAW0EQ87"/>
<protein>
    <submittedName>
        <fullName evidence="4">Uncharacterized protein</fullName>
    </submittedName>
</protein>
<evidence type="ECO:0000313" key="5">
    <source>
        <dbReference type="Proteomes" id="UP001430356"/>
    </source>
</evidence>
<gene>
    <name evidence="4" type="ORF">NESM_000554500</name>
</gene>
<feature type="transmembrane region" description="Helical" evidence="3">
    <location>
        <begin position="21"/>
        <end position="42"/>
    </location>
</feature>
<evidence type="ECO:0000256" key="3">
    <source>
        <dbReference type="SAM" id="Phobius"/>
    </source>
</evidence>
<feature type="region of interest" description="Disordered" evidence="2">
    <location>
        <begin position="387"/>
        <end position="407"/>
    </location>
</feature>
<feature type="transmembrane region" description="Helical" evidence="3">
    <location>
        <begin position="103"/>
        <end position="123"/>
    </location>
</feature>
<feature type="compositionally biased region" description="Basic and acidic residues" evidence="2">
    <location>
        <begin position="493"/>
        <end position="512"/>
    </location>
</feature>
<keyword evidence="3" id="KW-1133">Transmembrane helix</keyword>
<comment type="caution">
    <text evidence="4">The sequence shown here is derived from an EMBL/GenBank/DDBJ whole genome shotgun (WGS) entry which is preliminary data.</text>
</comment>
<evidence type="ECO:0000313" key="4">
    <source>
        <dbReference type="EMBL" id="KAK7196193.1"/>
    </source>
</evidence>
<feature type="compositionally biased region" description="Acidic residues" evidence="2">
    <location>
        <begin position="608"/>
        <end position="619"/>
    </location>
</feature>
<keyword evidence="3" id="KW-0812">Transmembrane</keyword>
<keyword evidence="3" id="KW-0472">Membrane</keyword>
<keyword evidence="1" id="KW-0175">Coiled coil</keyword>
<feature type="compositionally biased region" description="Gly residues" evidence="2">
    <location>
        <begin position="394"/>
        <end position="404"/>
    </location>
</feature>